<feature type="compositionally biased region" description="Basic and acidic residues" evidence="5">
    <location>
        <begin position="548"/>
        <end position="562"/>
    </location>
</feature>
<dbReference type="EMBL" id="JABAHT010000111">
    <property type="protein sequence ID" value="KAF4664692.1"/>
    <property type="molecule type" value="Genomic_DNA"/>
</dbReference>
<keyword evidence="3 6" id="KW-1133">Transmembrane helix</keyword>
<comment type="subcellular location">
    <subcellularLocation>
        <location evidence="1">Membrane</location>
        <topology evidence="1">Multi-pass membrane protein</topology>
    </subcellularLocation>
</comment>
<feature type="compositionally biased region" description="Low complexity" evidence="5">
    <location>
        <begin position="585"/>
        <end position="595"/>
    </location>
</feature>
<evidence type="ECO:0000259" key="7">
    <source>
        <dbReference type="Pfam" id="PF01490"/>
    </source>
</evidence>
<feature type="transmembrane region" description="Helical" evidence="6">
    <location>
        <begin position="1151"/>
        <end position="1174"/>
    </location>
</feature>
<proteinExistence type="predicted"/>
<dbReference type="PANTHER" id="PTHR22950:SF702">
    <property type="entry name" value="AMINO ACID TRANSPORTER PROTEIN"/>
    <property type="match status" value="1"/>
</dbReference>
<dbReference type="InterPro" id="IPR013057">
    <property type="entry name" value="AA_transpt_TM"/>
</dbReference>
<sequence>MSRHLHDVPDPHEFDGRPPPHWVHNCPRCSHLVSRDETAAMGWRAIVANCTDPSHRASAARLMNPCFLGVSGITILLLAVSAMQLLLQPSPSLPPPDPASTPAFQEKLDSDSSLAWWWPLGDHDGRPADGAWSTQETAETSPPASSSVEWRWSVMRWPFSGPRADMIAFPEGENGLTETREENGASWWGIGGAKKENSGDAEGGGSTEGVDSETIGDSGTNRWEVFSMMFGKTVDRAAEEQDAQGGLFPSTWQPEESFKQQAGWEWPSWGPPGEDDGKGKPLEGQEGELSSWMAATRGETLSAGDQPGDGPSVLEWLTVSLGLNKLGEAGERSERHSGDEMTDPVDTWGSILTWFDGEADPSEGAEDPWVTAESLALLLASAKAHSLAAWQRIGQALGEWYQWEAPWRHVTEWSSVLRSSLTDARDTLEDLMSVVMEKLHRIEQLSLPDLDTVLVTAVGGSIFLGSSVLYLIVWLASKSVADEAESTRRLVVDEQSIAFPVCSSVHISVTKCGPPSGLLQSADDSRRAPLPAADFDGLSNAASVASSYRRDPQDDVQTERSEGSVIEGVDDDVASNVASMGGGSTVAVPPSVVDSVPDTEIAAGVGETVDKINSSGRPDPQPASEKHHQRTRIDAPAADRNAAGTRGRPDEGGSLGGLPEALDAHREREGRGTPGRAGATGARRPVYTESGRRGPAHRGEGVEELQELQDSHSRKELKAARLELLPAIDTTRIPQVSMADLGGEFGDSNDDRNWRNPFKNSRNAGVHEASSEEQFHSPRSTPWSDRRPHPPGVRENSAEIIRALRGLVHRPCCVALVVDGRALNEVRFDIFSGAKRFTFAKLISNARRIRSSSSMETTSATSRRLRLPVLLRAGGKSASAFTLAKATLGAGALAMPSSFLSGGIVLSVVLLLALGWMSAISINMIGRAQTHSGKDTFEDIVRLYYNDWVGYVFEITMMLFCFGTAVAYLISIADLLTPVFEKWIGSSHANDWYGVLLFNRAVFSTLVAYIFLLPLSLFERINNVRWISFAGVMSVIFLAICIVYLLIKHGVHAGPNDTLSTYLWPSKGFTGVISAASAYIFAYVCQVNVPHIYSEMDPCSEKALRQVSWASVFICFIVYMVVGICGFLAYGSTTKGSIIQSMREDFLEGNIFVAVAFILMGIAVLAAYPLNIYPLRAAMISTIKGLTGRRHLNRWIGPIIVVISVSLTLVVAIYLPDVKVVLDLVGSMTGSIICYIIPAGFCVRIVYYKRNKMVGKLKDEILTAEDMDASMDYPNWLSFGFIGFGLVFVIIGTYVSLVGVVQFYGK</sequence>
<feature type="compositionally biased region" description="Basic and acidic residues" evidence="5">
    <location>
        <begin position="1"/>
        <end position="18"/>
    </location>
</feature>
<feature type="transmembrane region" description="Helical" evidence="6">
    <location>
        <begin position="948"/>
        <end position="972"/>
    </location>
</feature>
<accession>A0A7J6LZH4</accession>
<evidence type="ECO:0000256" key="1">
    <source>
        <dbReference type="ARBA" id="ARBA00004141"/>
    </source>
</evidence>
<feature type="transmembrane region" description="Helical" evidence="6">
    <location>
        <begin position="1227"/>
        <end position="1247"/>
    </location>
</feature>
<dbReference type="OrthoDB" id="28208at2759"/>
<feature type="domain" description="Amino acid transporter transmembrane" evidence="7">
    <location>
        <begin position="879"/>
        <end position="1256"/>
    </location>
</feature>
<dbReference type="GO" id="GO:0015179">
    <property type="term" value="F:L-amino acid transmembrane transporter activity"/>
    <property type="evidence" value="ECO:0007669"/>
    <property type="project" value="TreeGrafter"/>
</dbReference>
<feature type="transmembrane region" description="Helical" evidence="6">
    <location>
        <begin position="1276"/>
        <end position="1304"/>
    </location>
</feature>
<feature type="transmembrane region" description="Helical" evidence="6">
    <location>
        <begin position="1024"/>
        <end position="1047"/>
    </location>
</feature>
<feature type="transmembrane region" description="Helical" evidence="6">
    <location>
        <begin position="1107"/>
        <end position="1131"/>
    </location>
</feature>
<dbReference type="Proteomes" id="UP000570595">
    <property type="component" value="Unassembled WGS sequence"/>
</dbReference>
<gene>
    <name evidence="8" type="primary">AAT28_1</name>
    <name evidence="8" type="ORF">FOZ61_000613</name>
</gene>
<evidence type="ECO:0000256" key="6">
    <source>
        <dbReference type="SAM" id="Phobius"/>
    </source>
</evidence>
<feature type="region of interest" description="Disordered" evidence="5">
    <location>
        <begin position="543"/>
        <end position="595"/>
    </location>
</feature>
<feature type="transmembrane region" description="Helical" evidence="6">
    <location>
        <begin position="1067"/>
        <end position="1086"/>
    </location>
</feature>
<feature type="transmembrane region" description="Helical" evidence="6">
    <location>
        <begin position="992"/>
        <end position="1012"/>
    </location>
</feature>
<feature type="transmembrane region" description="Helical" evidence="6">
    <location>
        <begin position="1195"/>
        <end position="1215"/>
    </location>
</feature>
<feature type="compositionally biased region" description="Polar residues" evidence="5">
    <location>
        <begin position="132"/>
        <end position="146"/>
    </location>
</feature>
<feature type="region of interest" description="Disordered" evidence="5">
    <location>
        <begin position="739"/>
        <end position="793"/>
    </location>
</feature>
<feature type="region of interest" description="Disordered" evidence="5">
    <location>
        <begin position="194"/>
        <end position="219"/>
    </location>
</feature>
<feature type="compositionally biased region" description="Low complexity" evidence="5">
    <location>
        <begin position="674"/>
        <end position="685"/>
    </location>
</feature>
<protein>
    <submittedName>
        <fullName evidence="8">Solute carrier 38 member</fullName>
    </submittedName>
</protein>
<evidence type="ECO:0000256" key="2">
    <source>
        <dbReference type="ARBA" id="ARBA00022692"/>
    </source>
</evidence>
<keyword evidence="2 6" id="KW-0812">Transmembrane</keyword>
<feature type="region of interest" description="Disordered" evidence="5">
    <location>
        <begin position="238"/>
        <end position="285"/>
    </location>
</feature>
<organism evidence="8 9">
    <name type="scientific">Perkinsus olseni</name>
    <name type="common">Perkinsus atlanticus</name>
    <dbReference type="NCBI Taxonomy" id="32597"/>
    <lineage>
        <taxon>Eukaryota</taxon>
        <taxon>Sar</taxon>
        <taxon>Alveolata</taxon>
        <taxon>Perkinsozoa</taxon>
        <taxon>Perkinsea</taxon>
        <taxon>Perkinsida</taxon>
        <taxon>Perkinsidae</taxon>
        <taxon>Perkinsus</taxon>
    </lineage>
</organism>
<feature type="region of interest" description="Disordered" evidence="5">
    <location>
        <begin position="610"/>
        <end position="714"/>
    </location>
</feature>
<dbReference type="GO" id="GO:0016020">
    <property type="term" value="C:membrane"/>
    <property type="evidence" value="ECO:0007669"/>
    <property type="project" value="UniProtKB-SubCell"/>
</dbReference>
<evidence type="ECO:0000256" key="3">
    <source>
        <dbReference type="ARBA" id="ARBA00022989"/>
    </source>
</evidence>
<feature type="region of interest" description="Disordered" evidence="5">
    <location>
        <begin position="126"/>
        <end position="146"/>
    </location>
</feature>
<feature type="region of interest" description="Disordered" evidence="5">
    <location>
        <begin position="1"/>
        <end position="20"/>
    </location>
</feature>
<comment type="caution">
    <text evidence="8">The sequence shown here is derived from an EMBL/GenBank/DDBJ whole genome shotgun (WGS) entry which is preliminary data.</text>
</comment>
<reference evidence="8 9" key="1">
    <citation type="submission" date="2020-04" db="EMBL/GenBank/DDBJ databases">
        <title>Perkinsus olseni comparative genomics.</title>
        <authorList>
            <person name="Bogema D.R."/>
        </authorList>
    </citation>
    <scope>NUCLEOTIDE SEQUENCE [LARGE SCALE GENOMIC DNA]</scope>
    <source>
        <strain evidence="8">ATCC PRA-179</strain>
    </source>
</reference>
<feature type="transmembrane region" description="Helical" evidence="6">
    <location>
        <begin position="899"/>
        <end position="922"/>
    </location>
</feature>
<dbReference type="PANTHER" id="PTHR22950">
    <property type="entry name" value="AMINO ACID TRANSPORTER"/>
    <property type="match status" value="1"/>
</dbReference>
<evidence type="ECO:0000313" key="8">
    <source>
        <dbReference type="EMBL" id="KAF4664692.1"/>
    </source>
</evidence>
<evidence type="ECO:0000256" key="5">
    <source>
        <dbReference type="SAM" id="MobiDB-lite"/>
    </source>
</evidence>
<dbReference type="Pfam" id="PF01490">
    <property type="entry name" value="Aa_trans"/>
    <property type="match status" value="1"/>
</dbReference>
<keyword evidence="4 6" id="KW-0472">Membrane</keyword>
<feature type="transmembrane region" description="Helical" evidence="6">
    <location>
        <begin position="66"/>
        <end position="87"/>
    </location>
</feature>
<name>A0A7J6LZH4_PEROL</name>
<evidence type="ECO:0000256" key="4">
    <source>
        <dbReference type="ARBA" id="ARBA00023136"/>
    </source>
</evidence>
<evidence type="ECO:0000313" key="9">
    <source>
        <dbReference type="Proteomes" id="UP000570595"/>
    </source>
</evidence>
<feature type="compositionally biased region" description="Basic and acidic residues" evidence="5">
    <location>
        <begin position="662"/>
        <end position="671"/>
    </location>
</feature>